<reference evidence="4 5" key="1">
    <citation type="submission" date="2024-03" db="EMBL/GenBank/DDBJ databases">
        <title>Draft genome sequence of Pseudonocardia tropica JCM 19149.</title>
        <authorList>
            <person name="Butdee W."/>
            <person name="Duangmal K."/>
        </authorList>
    </citation>
    <scope>NUCLEOTIDE SEQUENCE [LARGE SCALE GENOMIC DNA]</scope>
    <source>
        <strain evidence="4 5">JCM 19149</strain>
    </source>
</reference>
<keyword evidence="5" id="KW-1185">Reference proteome</keyword>
<dbReference type="Proteomes" id="UP001464923">
    <property type="component" value="Unassembled WGS sequence"/>
</dbReference>
<dbReference type="EC" id="2.1.1.-" evidence="4"/>
<evidence type="ECO:0000256" key="1">
    <source>
        <dbReference type="ARBA" id="ARBA00022603"/>
    </source>
</evidence>
<dbReference type="PANTHER" id="PTHR43861:SF1">
    <property type="entry name" value="TRANS-ACONITATE 2-METHYLTRANSFERASE"/>
    <property type="match status" value="1"/>
</dbReference>
<dbReference type="InterPro" id="IPR041698">
    <property type="entry name" value="Methyltransf_25"/>
</dbReference>
<name>A0ABV1JZG0_9PSEU</name>
<sequence length="230" mass="24615">MAQPEALERTRQDYDEVAELYDDMVRRGDIVTDTLCAAMVDAFAGLVRAGGPTKPVVDAGCGPGQWTDHLDRAGIETHGVDLSPAMIAIARRRRSDLSFEVGSMLDLHASDRSVAGVLAGFSLIHTPPHMVPDVLDEFARVIEPGGPLLVGVQITDDAGAEGWIPYDHKASPAYLWSLDALSELLRAHDFSELGRMRISAPAPGKPHAGYLLARHSANSSEPAQSGRGSL</sequence>
<evidence type="ECO:0000313" key="5">
    <source>
        <dbReference type="Proteomes" id="UP001464923"/>
    </source>
</evidence>
<keyword evidence="2 4" id="KW-0808">Transferase</keyword>
<organism evidence="4 5">
    <name type="scientific">Pseudonocardia tropica</name>
    <dbReference type="NCBI Taxonomy" id="681289"/>
    <lineage>
        <taxon>Bacteria</taxon>
        <taxon>Bacillati</taxon>
        <taxon>Actinomycetota</taxon>
        <taxon>Actinomycetes</taxon>
        <taxon>Pseudonocardiales</taxon>
        <taxon>Pseudonocardiaceae</taxon>
        <taxon>Pseudonocardia</taxon>
    </lineage>
</organism>
<dbReference type="RefSeq" id="WP_345651320.1">
    <property type="nucleotide sequence ID" value="NZ_BAABLY010000077.1"/>
</dbReference>
<gene>
    <name evidence="4" type="ORF">WHI96_21310</name>
</gene>
<evidence type="ECO:0000313" key="4">
    <source>
        <dbReference type="EMBL" id="MEQ3541359.1"/>
    </source>
</evidence>
<dbReference type="GO" id="GO:0032259">
    <property type="term" value="P:methylation"/>
    <property type="evidence" value="ECO:0007669"/>
    <property type="project" value="UniProtKB-KW"/>
</dbReference>
<protein>
    <submittedName>
        <fullName evidence="4">Class I SAM-dependent methyltransferase</fullName>
        <ecNumber evidence="4">2.1.1.-</ecNumber>
    </submittedName>
</protein>
<dbReference type="PANTHER" id="PTHR43861">
    <property type="entry name" value="TRANS-ACONITATE 2-METHYLTRANSFERASE-RELATED"/>
    <property type="match status" value="1"/>
</dbReference>
<dbReference type="InterPro" id="IPR029063">
    <property type="entry name" value="SAM-dependent_MTases_sf"/>
</dbReference>
<dbReference type="GO" id="GO:0008168">
    <property type="term" value="F:methyltransferase activity"/>
    <property type="evidence" value="ECO:0007669"/>
    <property type="project" value="UniProtKB-KW"/>
</dbReference>
<evidence type="ECO:0000259" key="3">
    <source>
        <dbReference type="Pfam" id="PF13649"/>
    </source>
</evidence>
<feature type="domain" description="Methyltransferase" evidence="3">
    <location>
        <begin position="56"/>
        <end position="146"/>
    </location>
</feature>
<proteinExistence type="predicted"/>
<evidence type="ECO:0000256" key="2">
    <source>
        <dbReference type="ARBA" id="ARBA00022679"/>
    </source>
</evidence>
<dbReference type="Gene3D" id="3.40.50.150">
    <property type="entry name" value="Vaccinia Virus protein VP39"/>
    <property type="match status" value="1"/>
</dbReference>
<comment type="caution">
    <text evidence="4">The sequence shown here is derived from an EMBL/GenBank/DDBJ whole genome shotgun (WGS) entry which is preliminary data.</text>
</comment>
<dbReference type="SUPFAM" id="SSF53335">
    <property type="entry name" value="S-adenosyl-L-methionine-dependent methyltransferases"/>
    <property type="match status" value="1"/>
</dbReference>
<dbReference type="EMBL" id="JBEDNP010000014">
    <property type="protein sequence ID" value="MEQ3541359.1"/>
    <property type="molecule type" value="Genomic_DNA"/>
</dbReference>
<dbReference type="CDD" id="cd02440">
    <property type="entry name" value="AdoMet_MTases"/>
    <property type="match status" value="1"/>
</dbReference>
<dbReference type="Pfam" id="PF13649">
    <property type="entry name" value="Methyltransf_25"/>
    <property type="match status" value="1"/>
</dbReference>
<keyword evidence="1 4" id="KW-0489">Methyltransferase</keyword>
<accession>A0ABV1JZG0</accession>